<dbReference type="Pfam" id="PF00069">
    <property type="entry name" value="Pkinase"/>
    <property type="match status" value="1"/>
</dbReference>
<accession>A0A8S1MLG8</accession>
<name>A0A8S1MLG8_PARPR</name>
<sequence length="625" mass="74052">MSEEIQQSNSGQQLITHYFNQNPENSQDRQRISRKRKMDSELPKKKMSLKLKSDDESSNDNIQLPLTNPPNCQTIYKYLKQTNGVSNEAGNQSKALQQKNTEESKLKAQGNDKSSFVKPKDSKVILQSVQKQSDDEANKLQQKLMEKEQVEKQLRQEKQQLENERQELIQQHNAFKKRTQVVFAEALKQVEELKREKMREYLERERYRLGEFISSRNNVRFVEEWQDGYEIKQVKQNLQKLENERNELEKQKNEIKDKSLTKIQKDKQTKLVFELDLQNGDLDNNQRKLRIQFQLSILKKEEEELKLKLQKLEEEKQQLAYKTRRFMEEQGCRYYRAEPKWPLIAQRYQTLGLLGKGGFSEVYKSFDLQEFRVCACKIHYLNPQWNENAKNNYIKHALRENDIHKRLKHINIVSLYDTQEIDQDSFCTVLEFCDGTDLNQHLKKYKLLAEKEAKLIIRQVLAALHYMSCSPTKIIHYDLKPQNILFHKGEVKITDFGLCKVLDYDTTRQELTSQGLGTYWYLPPECFLEQQNIQISTKVDVWSVGVILFEMVYGKKPFGDGMSQERIAQERVILNSYQVKFPQKPNVSQECKDFITKCLTYNMEARWNISEAYYCNYIQNLKTTN</sequence>
<feature type="coiled-coil region" evidence="7">
    <location>
        <begin position="130"/>
        <end position="203"/>
    </location>
</feature>
<dbReference type="GO" id="GO:0035556">
    <property type="term" value="P:intracellular signal transduction"/>
    <property type="evidence" value="ECO:0007669"/>
    <property type="project" value="TreeGrafter"/>
</dbReference>
<dbReference type="PROSITE" id="PS50011">
    <property type="entry name" value="PROTEIN_KINASE_DOM"/>
    <property type="match status" value="1"/>
</dbReference>
<evidence type="ECO:0000256" key="1">
    <source>
        <dbReference type="ARBA" id="ARBA00022527"/>
    </source>
</evidence>
<feature type="region of interest" description="Disordered" evidence="8">
    <location>
        <begin position="86"/>
        <end position="121"/>
    </location>
</feature>
<dbReference type="InterPro" id="IPR008271">
    <property type="entry name" value="Ser/Thr_kinase_AS"/>
</dbReference>
<gene>
    <name evidence="10" type="ORF">PPRIM_AZ9-3.1.T0650145</name>
</gene>
<dbReference type="PROSITE" id="PS00107">
    <property type="entry name" value="PROTEIN_KINASE_ATP"/>
    <property type="match status" value="1"/>
</dbReference>
<dbReference type="PANTHER" id="PTHR22974:SF23">
    <property type="entry name" value="TOUSLED-LIKE KINASE, ISOFORM G"/>
    <property type="match status" value="1"/>
</dbReference>
<feature type="compositionally biased region" description="Polar residues" evidence="8">
    <location>
        <begin position="59"/>
        <end position="71"/>
    </location>
</feature>
<feature type="region of interest" description="Disordered" evidence="8">
    <location>
        <begin position="1"/>
        <end position="71"/>
    </location>
</feature>
<feature type="compositionally biased region" description="Polar residues" evidence="8">
    <location>
        <begin position="86"/>
        <end position="99"/>
    </location>
</feature>
<keyword evidence="2" id="KW-0808">Transferase</keyword>
<dbReference type="GO" id="GO:0007059">
    <property type="term" value="P:chromosome segregation"/>
    <property type="evidence" value="ECO:0007669"/>
    <property type="project" value="TreeGrafter"/>
</dbReference>
<organism evidence="10 11">
    <name type="scientific">Paramecium primaurelia</name>
    <dbReference type="NCBI Taxonomy" id="5886"/>
    <lineage>
        <taxon>Eukaryota</taxon>
        <taxon>Sar</taxon>
        <taxon>Alveolata</taxon>
        <taxon>Ciliophora</taxon>
        <taxon>Intramacronucleata</taxon>
        <taxon>Oligohymenophorea</taxon>
        <taxon>Peniculida</taxon>
        <taxon>Parameciidae</taxon>
        <taxon>Paramecium</taxon>
    </lineage>
</organism>
<dbReference type="PANTHER" id="PTHR22974">
    <property type="entry name" value="MIXED LINEAGE PROTEIN KINASE"/>
    <property type="match status" value="1"/>
</dbReference>
<dbReference type="FunFam" id="1.10.510.10:FF:000698">
    <property type="entry name" value="Serine/threonine-protein kinase tousled-like 1"/>
    <property type="match status" value="1"/>
</dbReference>
<keyword evidence="7" id="KW-0175">Coiled coil</keyword>
<feature type="domain" description="Protein kinase" evidence="9">
    <location>
        <begin position="348"/>
        <end position="618"/>
    </location>
</feature>
<evidence type="ECO:0000256" key="5">
    <source>
        <dbReference type="ARBA" id="ARBA00022840"/>
    </source>
</evidence>
<feature type="compositionally biased region" description="Polar residues" evidence="8">
    <location>
        <begin position="1"/>
        <end position="25"/>
    </location>
</feature>
<dbReference type="SMART" id="SM00220">
    <property type="entry name" value="S_TKc"/>
    <property type="match status" value="1"/>
</dbReference>
<dbReference type="OMA" id="EAGNQSK"/>
<dbReference type="AlphaFoldDB" id="A0A8S1MLG8"/>
<evidence type="ECO:0000313" key="10">
    <source>
        <dbReference type="EMBL" id="CAD8081288.1"/>
    </source>
</evidence>
<keyword evidence="5 6" id="KW-0067">ATP-binding</keyword>
<dbReference type="GO" id="GO:0004674">
    <property type="term" value="F:protein serine/threonine kinase activity"/>
    <property type="evidence" value="ECO:0007669"/>
    <property type="project" value="UniProtKB-KW"/>
</dbReference>
<keyword evidence="1" id="KW-0723">Serine/threonine-protein kinase</keyword>
<feature type="coiled-coil region" evidence="7">
    <location>
        <begin position="231"/>
        <end position="261"/>
    </location>
</feature>
<dbReference type="InterPro" id="IPR000719">
    <property type="entry name" value="Prot_kinase_dom"/>
</dbReference>
<reference evidence="10" key="1">
    <citation type="submission" date="2021-01" db="EMBL/GenBank/DDBJ databases">
        <authorList>
            <consortium name="Genoscope - CEA"/>
            <person name="William W."/>
        </authorList>
    </citation>
    <scope>NUCLEOTIDE SEQUENCE</scope>
</reference>
<evidence type="ECO:0000256" key="2">
    <source>
        <dbReference type="ARBA" id="ARBA00022679"/>
    </source>
</evidence>
<comment type="caution">
    <text evidence="10">The sequence shown here is derived from an EMBL/GenBank/DDBJ whole genome shotgun (WGS) entry which is preliminary data.</text>
</comment>
<protein>
    <recommendedName>
        <fullName evidence="9">Protein kinase domain-containing protein</fullName>
    </recommendedName>
</protein>
<feature type="binding site" evidence="6">
    <location>
        <position position="377"/>
    </location>
    <ligand>
        <name>ATP</name>
        <dbReference type="ChEBI" id="CHEBI:30616"/>
    </ligand>
</feature>
<keyword evidence="3 6" id="KW-0547">Nucleotide-binding</keyword>
<dbReference type="EMBL" id="CAJJDM010000067">
    <property type="protein sequence ID" value="CAD8081288.1"/>
    <property type="molecule type" value="Genomic_DNA"/>
</dbReference>
<dbReference type="GO" id="GO:0005634">
    <property type="term" value="C:nucleus"/>
    <property type="evidence" value="ECO:0007669"/>
    <property type="project" value="TreeGrafter"/>
</dbReference>
<evidence type="ECO:0000256" key="3">
    <source>
        <dbReference type="ARBA" id="ARBA00022741"/>
    </source>
</evidence>
<keyword evidence="4" id="KW-0418">Kinase</keyword>
<keyword evidence="11" id="KW-1185">Reference proteome</keyword>
<dbReference type="PROSITE" id="PS00108">
    <property type="entry name" value="PROTEIN_KINASE_ST"/>
    <property type="match status" value="1"/>
</dbReference>
<evidence type="ECO:0000256" key="6">
    <source>
        <dbReference type="PROSITE-ProRule" id="PRU10141"/>
    </source>
</evidence>
<evidence type="ECO:0000256" key="4">
    <source>
        <dbReference type="ARBA" id="ARBA00022777"/>
    </source>
</evidence>
<evidence type="ECO:0000256" key="7">
    <source>
        <dbReference type="SAM" id="Coils"/>
    </source>
</evidence>
<dbReference type="GO" id="GO:0005524">
    <property type="term" value="F:ATP binding"/>
    <property type="evidence" value="ECO:0007669"/>
    <property type="project" value="UniProtKB-UniRule"/>
</dbReference>
<proteinExistence type="predicted"/>
<evidence type="ECO:0000313" key="11">
    <source>
        <dbReference type="Proteomes" id="UP000688137"/>
    </source>
</evidence>
<feature type="coiled-coil region" evidence="7">
    <location>
        <begin position="295"/>
        <end position="329"/>
    </location>
</feature>
<dbReference type="Proteomes" id="UP000688137">
    <property type="component" value="Unassembled WGS sequence"/>
</dbReference>
<dbReference type="InterPro" id="IPR017441">
    <property type="entry name" value="Protein_kinase_ATP_BS"/>
</dbReference>
<evidence type="ECO:0000259" key="9">
    <source>
        <dbReference type="PROSITE" id="PS50011"/>
    </source>
</evidence>
<evidence type="ECO:0000256" key="8">
    <source>
        <dbReference type="SAM" id="MobiDB-lite"/>
    </source>
</evidence>